<dbReference type="HOGENOM" id="CLU_021542_0_1_1"/>
<name>A0A015I1J8_RHIIW</name>
<proteinExistence type="predicted"/>
<comment type="caution">
    <text evidence="3">The sequence shown here is derived from an EMBL/GenBank/DDBJ whole genome shotgun (WGS) entry which is preliminary data.</text>
</comment>
<dbReference type="SMART" id="SM00225">
    <property type="entry name" value="BTB"/>
    <property type="match status" value="1"/>
</dbReference>
<dbReference type="EMBL" id="JEMT01029763">
    <property type="protein sequence ID" value="EXX50847.1"/>
    <property type="molecule type" value="Genomic_DNA"/>
</dbReference>
<evidence type="ECO:0008006" key="5">
    <source>
        <dbReference type="Google" id="ProtNLM"/>
    </source>
</evidence>
<dbReference type="InterPro" id="IPR051481">
    <property type="entry name" value="BTB-POZ/Galectin-3-binding"/>
</dbReference>
<dbReference type="Pfam" id="PF00651">
    <property type="entry name" value="BTB"/>
    <property type="match status" value="1"/>
</dbReference>
<dbReference type="PROSITE" id="PS50097">
    <property type="entry name" value="BTB"/>
    <property type="match status" value="1"/>
</dbReference>
<dbReference type="CDD" id="cd18186">
    <property type="entry name" value="BTB_POZ_ZBTB_KLHL-like"/>
    <property type="match status" value="1"/>
</dbReference>
<reference evidence="3 4" key="1">
    <citation type="submission" date="2014-02" db="EMBL/GenBank/DDBJ databases">
        <title>Single nucleus genome sequencing reveals high similarity among nuclei of an endomycorrhizal fungus.</title>
        <authorList>
            <person name="Lin K."/>
            <person name="Geurts R."/>
            <person name="Zhang Z."/>
            <person name="Limpens E."/>
            <person name="Saunders D.G."/>
            <person name="Mu D."/>
            <person name="Pang E."/>
            <person name="Cao H."/>
            <person name="Cha H."/>
            <person name="Lin T."/>
            <person name="Zhou Q."/>
            <person name="Shang Y."/>
            <person name="Li Y."/>
            <person name="Ivanov S."/>
            <person name="Sharma T."/>
            <person name="Velzen R.V."/>
            <person name="Ruijter N.D."/>
            <person name="Aanen D.K."/>
            <person name="Win J."/>
            <person name="Kamoun S."/>
            <person name="Bisseling T."/>
            <person name="Huang S."/>
        </authorList>
    </citation>
    <scope>NUCLEOTIDE SEQUENCE [LARGE SCALE GENOMIC DNA]</scope>
    <source>
        <strain evidence="4">DAOM197198w</strain>
    </source>
</reference>
<evidence type="ECO:0000259" key="1">
    <source>
        <dbReference type="PROSITE" id="PS50097"/>
    </source>
</evidence>
<dbReference type="InterPro" id="IPR011333">
    <property type="entry name" value="SKP1/BTB/POZ_sf"/>
</dbReference>
<gene>
    <name evidence="3" type="ORF">RirG_266910</name>
</gene>
<accession>A0A015I1J8</accession>
<dbReference type="SMART" id="SM00584">
    <property type="entry name" value="TLDc"/>
    <property type="match status" value="1"/>
</dbReference>
<feature type="domain" description="TLDc" evidence="2">
    <location>
        <begin position="288"/>
        <end position="462"/>
    </location>
</feature>
<dbReference type="InterPro" id="IPR000210">
    <property type="entry name" value="BTB/POZ_dom"/>
</dbReference>
<evidence type="ECO:0000259" key="2">
    <source>
        <dbReference type="PROSITE" id="PS51886"/>
    </source>
</evidence>
<dbReference type="Gene3D" id="3.30.710.10">
    <property type="entry name" value="Potassium Channel Kv1.1, Chain A"/>
    <property type="match status" value="1"/>
</dbReference>
<dbReference type="PANTHER" id="PTHR24410">
    <property type="entry name" value="HL07962P-RELATED"/>
    <property type="match status" value="1"/>
</dbReference>
<evidence type="ECO:0000313" key="3">
    <source>
        <dbReference type="EMBL" id="EXX50847.1"/>
    </source>
</evidence>
<dbReference type="InterPro" id="IPR006571">
    <property type="entry name" value="TLDc_dom"/>
</dbReference>
<evidence type="ECO:0000313" key="4">
    <source>
        <dbReference type="Proteomes" id="UP000022910"/>
    </source>
</evidence>
<dbReference type="AlphaFoldDB" id="A0A015I1J8"/>
<dbReference type="PANTHER" id="PTHR24410:SF23">
    <property type="entry name" value="BTB DOMAIN-CONTAINING PROTEIN-RELATED"/>
    <property type="match status" value="1"/>
</dbReference>
<feature type="domain" description="BTB" evidence="1">
    <location>
        <begin position="23"/>
        <end position="88"/>
    </location>
</feature>
<sequence length="465" mass="54630">MGTKFWPELMSGLEQLFNNKENYDVVIQTGDNKIYVHSIILCCQSTYFRSNLRKKKNGKYFYKKFNTPVKILENIFRFLYCGKIELNVEEDSVSDIFNLLKIANEFELHSLVLHIQEFLIDSNQKEFIKDNALEFFDNTFQNENFEVIRNYCLEIICESPELLFENDIFLTLSSQMVEFILKQDKITLDEIEIWDYLIKWAYAQNPEIDQDPEDWTNDEIEVMKQTTERLIPLIRFQDISSVIYHKKVFPYLALLPRKLLNEIIQFYLVPNTKIVSTLPSRKSKYSVTITESQIFAIFASWIEKKNSSYYNTQNIPYKFNLIYRASRDGISGAAFHNLCDNKGPTIVIAKVANSEQIIGGYNPLDWRPILNKDNNYYKLTNDSFIFSFADRNNPQTAIVSYPKENHQYFSIYSHSSYGPIFGGGHDLLCKNNGTWTCNPQHTYSMDLPHNFKANNYEVFQVIIKY</sequence>
<dbReference type="PROSITE" id="PS51886">
    <property type="entry name" value="TLDC"/>
    <property type="match status" value="1"/>
</dbReference>
<organism evidence="3 4">
    <name type="scientific">Rhizophagus irregularis (strain DAOM 197198w)</name>
    <name type="common">Glomus intraradices</name>
    <dbReference type="NCBI Taxonomy" id="1432141"/>
    <lineage>
        <taxon>Eukaryota</taxon>
        <taxon>Fungi</taxon>
        <taxon>Fungi incertae sedis</taxon>
        <taxon>Mucoromycota</taxon>
        <taxon>Glomeromycotina</taxon>
        <taxon>Glomeromycetes</taxon>
        <taxon>Glomerales</taxon>
        <taxon>Glomeraceae</taxon>
        <taxon>Rhizophagus</taxon>
    </lineage>
</organism>
<dbReference type="SUPFAM" id="SSF54695">
    <property type="entry name" value="POZ domain"/>
    <property type="match status" value="1"/>
</dbReference>
<dbReference type="Proteomes" id="UP000022910">
    <property type="component" value="Unassembled WGS sequence"/>
</dbReference>
<protein>
    <recommendedName>
        <fullName evidence="5">Kelch-like protein 17</fullName>
    </recommendedName>
</protein>
<dbReference type="Pfam" id="PF07534">
    <property type="entry name" value="TLD"/>
    <property type="match status" value="1"/>
</dbReference>
<keyword evidence="4" id="KW-1185">Reference proteome</keyword>